<dbReference type="Gene3D" id="3.40.50.300">
    <property type="entry name" value="P-loop containing nucleotide triphosphate hydrolases"/>
    <property type="match status" value="1"/>
</dbReference>
<accession>A0A5D0MQC5</accession>
<proteinExistence type="predicted"/>
<dbReference type="GO" id="GO:0005524">
    <property type="term" value="F:ATP binding"/>
    <property type="evidence" value="ECO:0007669"/>
    <property type="project" value="UniProtKB-KW"/>
</dbReference>
<dbReference type="AlphaFoldDB" id="A0A5D0MQC5"/>
<organism evidence="2 3">
    <name type="scientific">Flexistipes sinusarabici</name>
    <dbReference type="NCBI Taxonomy" id="2352"/>
    <lineage>
        <taxon>Bacteria</taxon>
        <taxon>Pseudomonadati</taxon>
        <taxon>Deferribacterota</taxon>
        <taxon>Deferribacteres</taxon>
        <taxon>Deferribacterales</taxon>
        <taxon>Flexistipitaceae</taxon>
        <taxon>Flexistipes</taxon>
    </lineage>
</organism>
<dbReference type="SUPFAM" id="SSF52540">
    <property type="entry name" value="P-loop containing nucleoside triphosphate hydrolases"/>
    <property type="match status" value="1"/>
</dbReference>
<protein>
    <submittedName>
        <fullName evidence="2">ATP-binding protein</fullName>
    </submittedName>
</protein>
<keyword evidence="2" id="KW-0067">ATP-binding</keyword>
<dbReference type="InterPro" id="IPR027417">
    <property type="entry name" value="P-loop_NTPase"/>
</dbReference>
<dbReference type="PANTHER" id="PTHR43566:SF1">
    <property type="entry name" value="AAA+ ATPASE DOMAIN-CONTAINING PROTEIN"/>
    <property type="match status" value="1"/>
</dbReference>
<dbReference type="Proteomes" id="UP000323337">
    <property type="component" value="Unassembled WGS sequence"/>
</dbReference>
<dbReference type="InterPro" id="IPR025420">
    <property type="entry name" value="DUF4143"/>
</dbReference>
<evidence type="ECO:0000259" key="1">
    <source>
        <dbReference type="SMART" id="SM00382"/>
    </source>
</evidence>
<dbReference type="EMBL" id="VSIV01000127">
    <property type="protein sequence ID" value="TYB33578.1"/>
    <property type="molecule type" value="Genomic_DNA"/>
</dbReference>
<dbReference type="RefSeq" id="WP_303700931.1">
    <property type="nucleotide sequence ID" value="NZ_VSIV01000127.1"/>
</dbReference>
<name>A0A5D0MQC5_FLESI</name>
<evidence type="ECO:0000313" key="3">
    <source>
        <dbReference type="Proteomes" id="UP000323337"/>
    </source>
</evidence>
<dbReference type="Pfam" id="PF13173">
    <property type="entry name" value="AAA_14"/>
    <property type="match status" value="1"/>
</dbReference>
<dbReference type="PANTHER" id="PTHR43566">
    <property type="entry name" value="CONSERVED PROTEIN"/>
    <property type="match status" value="1"/>
</dbReference>
<gene>
    <name evidence="2" type="ORF">FXF49_05595</name>
</gene>
<feature type="domain" description="AAA+ ATPase" evidence="1">
    <location>
        <begin position="17"/>
        <end position="144"/>
    </location>
</feature>
<dbReference type="Pfam" id="PF13635">
    <property type="entry name" value="DUF4143"/>
    <property type="match status" value="1"/>
</dbReference>
<dbReference type="SMART" id="SM00382">
    <property type="entry name" value="AAA"/>
    <property type="match status" value="1"/>
</dbReference>
<sequence>MFFERQIYSTLKGHIENKKATILIGPRQVGKTTLMKQLNLDLQTKYKCLYIDLDIYSQYEKINSYENLINTLTLNGYENNNEQKFILFLDEFQKYSDVSNIIKNIVDHHPNIKVFASGSSSLAINNNIQESLAGRKRVVHVYPLSFEEFLNFKEKNDLIGQLHKAADIKSDSLPTLMPELYKELKEFLIFGGYPEVALSAQNEKKEVLESIFDLYVKKDLVDFLDIDKIKNAKMLINHLALNHGQEINYNKLGQVASLDSKTSKNYVEILKETFLITLLSPWYTNKNKELTKTPKVYFIDNGVRNYFINNFNKTEIRNDSSFLFESFVISELLKKGTPANNIKFWRSKNKQEIDLILDDGGAVKPIEIKYKNNIKKSDFTGLKNFMSNYSNYDHGYLINTQTNKSVSENITMLSPFELDNLCL</sequence>
<dbReference type="InterPro" id="IPR041682">
    <property type="entry name" value="AAA_14"/>
</dbReference>
<evidence type="ECO:0000313" key="2">
    <source>
        <dbReference type="EMBL" id="TYB33578.1"/>
    </source>
</evidence>
<comment type="caution">
    <text evidence="2">The sequence shown here is derived from an EMBL/GenBank/DDBJ whole genome shotgun (WGS) entry which is preliminary data.</text>
</comment>
<dbReference type="InterPro" id="IPR003593">
    <property type="entry name" value="AAA+_ATPase"/>
</dbReference>
<reference evidence="2 3" key="1">
    <citation type="submission" date="2019-08" db="EMBL/GenBank/DDBJ databases">
        <title>Genomic characterization of a novel candidate phylum (ARYD3) from a high temperature, high salinity tertiary oil reservoir in north central Oklahoma, USA.</title>
        <authorList>
            <person name="Youssef N.H."/>
            <person name="Yadav A."/>
            <person name="Elshahed M.S."/>
        </authorList>
    </citation>
    <scope>NUCLEOTIDE SEQUENCE [LARGE SCALE GENOMIC DNA]</scope>
    <source>
        <strain evidence="2">ARYD1</strain>
    </source>
</reference>
<keyword evidence="2" id="KW-0547">Nucleotide-binding</keyword>